<dbReference type="Proteomes" id="UP001060085">
    <property type="component" value="Linkage Group LG01"/>
</dbReference>
<dbReference type="EMBL" id="CM044701">
    <property type="protein sequence ID" value="KAI5683686.1"/>
    <property type="molecule type" value="Genomic_DNA"/>
</dbReference>
<reference evidence="2" key="1">
    <citation type="journal article" date="2023" name="Nat. Plants">
        <title>Single-cell RNA sequencing provides a high-resolution roadmap for understanding the multicellular compartmentation of specialized metabolism.</title>
        <authorList>
            <person name="Sun S."/>
            <person name="Shen X."/>
            <person name="Li Y."/>
            <person name="Li Y."/>
            <person name="Wang S."/>
            <person name="Li R."/>
            <person name="Zhang H."/>
            <person name="Shen G."/>
            <person name="Guo B."/>
            <person name="Wei J."/>
            <person name="Xu J."/>
            <person name="St-Pierre B."/>
            <person name="Chen S."/>
            <person name="Sun C."/>
        </authorList>
    </citation>
    <scope>NUCLEOTIDE SEQUENCE [LARGE SCALE GENOMIC DNA]</scope>
</reference>
<evidence type="ECO:0000313" key="2">
    <source>
        <dbReference type="Proteomes" id="UP001060085"/>
    </source>
</evidence>
<sequence>MAHPFGRLSDKVFRVKIKTPSPNFIPPTTNIFPHDGFFIMCTVEDQIDSYFYDAEFNEWTFFDNTTTGVHTSLIFEVPRDEFIGQDMTANCYSISDMLDQVGVPLCSQSVMIAKIMDALYYIANDPRNEAPAFMPVLLEITASQSEDITDFIQLLANEESVLWFGDDDETAVGENNEPRAMPTATFFVESLARVKLDHVPDGQSGCSICLEDFVVGDEVIHLPCMHMFHGDCVIKWLQNSNFCPLCRFQMPIDD</sequence>
<comment type="caution">
    <text evidence="1">The sequence shown here is derived from an EMBL/GenBank/DDBJ whole genome shotgun (WGS) entry which is preliminary data.</text>
</comment>
<proteinExistence type="predicted"/>
<keyword evidence="2" id="KW-1185">Reference proteome</keyword>
<evidence type="ECO:0000313" key="1">
    <source>
        <dbReference type="EMBL" id="KAI5683686.1"/>
    </source>
</evidence>
<name>A0ACC0CFK3_CATRO</name>
<organism evidence="1 2">
    <name type="scientific">Catharanthus roseus</name>
    <name type="common">Madagascar periwinkle</name>
    <name type="synonym">Vinca rosea</name>
    <dbReference type="NCBI Taxonomy" id="4058"/>
    <lineage>
        <taxon>Eukaryota</taxon>
        <taxon>Viridiplantae</taxon>
        <taxon>Streptophyta</taxon>
        <taxon>Embryophyta</taxon>
        <taxon>Tracheophyta</taxon>
        <taxon>Spermatophyta</taxon>
        <taxon>Magnoliopsida</taxon>
        <taxon>eudicotyledons</taxon>
        <taxon>Gunneridae</taxon>
        <taxon>Pentapetalae</taxon>
        <taxon>asterids</taxon>
        <taxon>lamiids</taxon>
        <taxon>Gentianales</taxon>
        <taxon>Apocynaceae</taxon>
        <taxon>Rauvolfioideae</taxon>
        <taxon>Vinceae</taxon>
        <taxon>Catharanthinae</taxon>
        <taxon>Catharanthus</taxon>
    </lineage>
</organism>
<accession>A0ACC0CFK3</accession>
<gene>
    <name evidence="1" type="ORF">M9H77_04914</name>
</gene>
<protein>
    <submittedName>
        <fullName evidence="1">Uncharacterized protein</fullName>
    </submittedName>
</protein>